<sequence length="240" mass="26924">MTYIEGFIAAVPIANKDAYVDHATGFAPLIRELGATRMVECWSDDVPEGKVTDFRKSVQARDDEAVVFSWFEYPDRATRDAANEKMMSDPRMKEIGATMPFDGKRMIYGGFDTIVDERGSGTAGYTDGFVVPVPSEKKADYQAMAQRMAGKFKEYGAVRVLEAWGDDVPSGEVTDYRRAVQAQDGEEVVYSYIQWPDKATRDAGWARMMVEDPEQSTPIPFDSKRMFWGGFRPILDTAAE</sequence>
<proteinExistence type="predicted"/>
<dbReference type="Gene3D" id="3.30.70.100">
    <property type="match status" value="2"/>
</dbReference>
<evidence type="ECO:0008006" key="2">
    <source>
        <dbReference type="Google" id="ProtNLM"/>
    </source>
</evidence>
<dbReference type="InterPro" id="IPR011008">
    <property type="entry name" value="Dimeric_a/b-barrel"/>
</dbReference>
<accession>A0A6J4TKA2</accession>
<dbReference type="SUPFAM" id="SSF54909">
    <property type="entry name" value="Dimeric alpha+beta barrel"/>
    <property type="match status" value="2"/>
</dbReference>
<dbReference type="Pfam" id="PF07237">
    <property type="entry name" value="DUF1428"/>
    <property type="match status" value="2"/>
</dbReference>
<protein>
    <recommendedName>
        <fullName evidence="2">RNA signal recognition particle 4.5S RNA</fullName>
    </recommendedName>
</protein>
<evidence type="ECO:0000313" key="1">
    <source>
        <dbReference type="EMBL" id="CAA9524226.1"/>
    </source>
</evidence>
<organism evidence="1">
    <name type="scientific">uncultured Sphingomonas sp</name>
    <dbReference type="NCBI Taxonomy" id="158754"/>
    <lineage>
        <taxon>Bacteria</taxon>
        <taxon>Pseudomonadati</taxon>
        <taxon>Pseudomonadota</taxon>
        <taxon>Alphaproteobacteria</taxon>
        <taxon>Sphingomonadales</taxon>
        <taxon>Sphingomonadaceae</taxon>
        <taxon>Sphingomonas</taxon>
        <taxon>environmental samples</taxon>
    </lineage>
</organism>
<dbReference type="AlphaFoldDB" id="A0A6J4TKA2"/>
<name>A0A6J4TKA2_9SPHN</name>
<dbReference type="EMBL" id="CADCWB010000158">
    <property type="protein sequence ID" value="CAA9524226.1"/>
    <property type="molecule type" value="Genomic_DNA"/>
</dbReference>
<gene>
    <name evidence="1" type="ORF">AVDCRST_MAG62-1313</name>
</gene>
<dbReference type="InterPro" id="IPR009874">
    <property type="entry name" value="DUF1428"/>
</dbReference>
<reference evidence="1" key="1">
    <citation type="submission" date="2020-02" db="EMBL/GenBank/DDBJ databases">
        <authorList>
            <person name="Meier V. D."/>
        </authorList>
    </citation>
    <scope>NUCLEOTIDE SEQUENCE</scope>
    <source>
        <strain evidence="1">AVDCRST_MAG62</strain>
    </source>
</reference>